<protein>
    <submittedName>
        <fullName evidence="3">Uncharacterized protein</fullName>
    </submittedName>
</protein>
<keyword evidence="1" id="KW-0472">Membrane</keyword>
<evidence type="ECO:0000313" key="4">
    <source>
        <dbReference type="Proteomes" id="UP000807025"/>
    </source>
</evidence>
<evidence type="ECO:0000256" key="2">
    <source>
        <dbReference type="SAM" id="SignalP"/>
    </source>
</evidence>
<gene>
    <name evidence="3" type="ORF">BDN71DRAFT_1446507</name>
</gene>
<dbReference type="EMBL" id="MU154555">
    <property type="protein sequence ID" value="KAF9496097.1"/>
    <property type="molecule type" value="Genomic_DNA"/>
</dbReference>
<evidence type="ECO:0000256" key="1">
    <source>
        <dbReference type="SAM" id="Phobius"/>
    </source>
</evidence>
<dbReference type="Proteomes" id="UP000807025">
    <property type="component" value="Unassembled WGS sequence"/>
</dbReference>
<name>A0A9P5ZZ24_PLEER</name>
<organism evidence="3 4">
    <name type="scientific">Pleurotus eryngii</name>
    <name type="common">Boletus of the steppes</name>
    <dbReference type="NCBI Taxonomy" id="5323"/>
    <lineage>
        <taxon>Eukaryota</taxon>
        <taxon>Fungi</taxon>
        <taxon>Dikarya</taxon>
        <taxon>Basidiomycota</taxon>
        <taxon>Agaricomycotina</taxon>
        <taxon>Agaricomycetes</taxon>
        <taxon>Agaricomycetidae</taxon>
        <taxon>Agaricales</taxon>
        <taxon>Pleurotineae</taxon>
        <taxon>Pleurotaceae</taxon>
        <taxon>Pleurotus</taxon>
    </lineage>
</organism>
<evidence type="ECO:0000313" key="3">
    <source>
        <dbReference type="EMBL" id="KAF9496097.1"/>
    </source>
</evidence>
<feature type="transmembrane region" description="Helical" evidence="1">
    <location>
        <begin position="165"/>
        <end position="186"/>
    </location>
</feature>
<proteinExistence type="predicted"/>
<keyword evidence="1" id="KW-1133">Transmembrane helix</keyword>
<sequence length="187" mass="18150">MFAKVLTLSVAFLATVGAVPQERRQIDSVFNSITSVAGSAFSVGTAGAASVFDDATSFGGSAAADATSVAGSVFTDATSFGGSVAGDATSVAAGVFQTVVSGVQGAYTVVTSVGGEVITLTSVGGEVVTFAGSVYTRATSAAASAASNINSNAGVAITPLQLSSTALVCTFTVLLSAFSGTAMVLFL</sequence>
<dbReference type="OrthoDB" id="4095724at2759"/>
<keyword evidence="1" id="KW-0812">Transmembrane</keyword>
<feature type="chain" id="PRO_5040121154" evidence="2">
    <location>
        <begin position="19"/>
        <end position="187"/>
    </location>
</feature>
<comment type="caution">
    <text evidence="3">The sequence shown here is derived from an EMBL/GenBank/DDBJ whole genome shotgun (WGS) entry which is preliminary data.</text>
</comment>
<feature type="signal peptide" evidence="2">
    <location>
        <begin position="1"/>
        <end position="18"/>
    </location>
</feature>
<accession>A0A9P5ZZ24</accession>
<keyword evidence="2" id="KW-0732">Signal</keyword>
<dbReference type="AlphaFoldDB" id="A0A9P5ZZ24"/>
<reference evidence="3" key="1">
    <citation type="submission" date="2020-11" db="EMBL/GenBank/DDBJ databases">
        <authorList>
            <consortium name="DOE Joint Genome Institute"/>
            <person name="Ahrendt S."/>
            <person name="Riley R."/>
            <person name="Andreopoulos W."/>
            <person name="Labutti K."/>
            <person name="Pangilinan J."/>
            <person name="Ruiz-Duenas F.J."/>
            <person name="Barrasa J.M."/>
            <person name="Sanchez-Garcia M."/>
            <person name="Camarero S."/>
            <person name="Miyauchi S."/>
            <person name="Serrano A."/>
            <person name="Linde D."/>
            <person name="Babiker R."/>
            <person name="Drula E."/>
            <person name="Ayuso-Fernandez I."/>
            <person name="Pacheco R."/>
            <person name="Padilla G."/>
            <person name="Ferreira P."/>
            <person name="Barriuso J."/>
            <person name="Kellner H."/>
            <person name="Castanera R."/>
            <person name="Alfaro M."/>
            <person name="Ramirez L."/>
            <person name="Pisabarro A.G."/>
            <person name="Kuo A."/>
            <person name="Tritt A."/>
            <person name="Lipzen A."/>
            <person name="He G."/>
            <person name="Yan M."/>
            <person name="Ng V."/>
            <person name="Cullen D."/>
            <person name="Martin F."/>
            <person name="Rosso M.-N."/>
            <person name="Henrissat B."/>
            <person name="Hibbett D."/>
            <person name="Martinez A.T."/>
            <person name="Grigoriev I.V."/>
        </authorList>
    </citation>
    <scope>NUCLEOTIDE SEQUENCE</scope>
    <source>
        <strain evidence="3">ATCC 90797</strain>
    </source>
</reference>
<keyword evidence="4" id="KW-1185">Reference proteome</keyword>